<evidence type="ECO:0000313" key="1">
    <source>
        <dbReference type="EMBL" id="THV03728.1"/>
    </source>
</evidence>
<sequence length="118" mass="13496">MTKRVDTNLSLSVAIGRWNNSHCAGNNVQTSTNQLSLNEVLRSGASRVVEYHDWDLHRSCRVSGQCVSKGWSELPLLIEEEKRKADVVEAKRKTKGTRKSKEIEEMSVEKRVKMHMKE</sequence>
<keyword evidence="2" id="KW-1185">Reference proteome</keyword>
<protein>
    <submittedName>
        <fullName evidence="1">Uncharacterized protein</fullName>
    </submittedName>
</protein>
<evidence type="ECO:0000313" key="2">
    <source>
        <dbReference type="Proteomes" id="UP000297245"/>
    </source>
</evidence>
<dbReference type="EMBL" id="ML179063">
    <property type="protein sequence ID" value="THV03728.1"/>
    <property type="molecule type" value="Genomic_DNA"/>
</dbReference>
<dbReference type="AlphaFoldDB" id="A0A4S8MLJ6"/>
<reference evidence="1 2" key="1">
    <citation type="journal article" date="2019" name="Nat. Ecol. Evol.">
        <title>Megaphylogeny resolves global patterns of mushroom evolution.</title>
        <authorList>
            <person name="Varga T."/>
            <person name="Krizsan K."/>
            <person name="Foldi C."/>
            <person name="Dima B."/>
            <person name="Sanchez-Garcia M."/>
            <person name="Sanchez-Ramirez S."/>
            <person name="Szollosi G.J."/>
            <person name="Szarkandi J.G."/>
            <person name="Papp V."/>
            <person name="Albert L."/>
            <person name="Andreopoulos W."/>
            <person name="Angelini C."/>
            <person name="Antonin V."/>
            <person name="Barry K.W."/>
            <person name="Bougher N.L."/>
            <person name="Buchanan P."/>
            <person name="Buyck B."/>
            <person name="Bense V."/>
            <person name="Catcheside P."/>
            <person name="Chovatia M."/>
            <person name="Cooper J."/>
            <person name="Damon W."/>
            <person name="Desjardin D."/>
            <person name="Finy P."/>
            <person name="Geml J."/>
            <person name="Haridas S."/>
            <person name="Hughes K."/>
            <person name="Justo A."/>
            <person name="Karasinski D."/>
            <person name="Kautmanova I."/>
            <person name="Kiss B."/>
            <person name="Kocsube S."/>
            <person name="Kotiranta H."/>
            <person name="LaButti K.M."/>
            <person name="Lechner B.E."/>
            <person name="Liimatainen K."/>
            <person name="Lipzen A."/>
            <person name="Lukacs Z."/>
            <person name="Mihaltcheva S."/>
            <person name="Morgado L.N."/>
            <person name="Niskanen T."/>
            <person name="Noordeloos M.E."/>
            <person name="Ohm R.A."/>
            <person name="Ortiz-Santana B."/>
            <person name="Ovrebo C."/>
            <person name="Racz N."/>
            <person name="Riley R."/>
            <person name="Savchenko A."/>
            <person name="Shiryaev A."/>
            <person name="Soop K."/>
            <person name="Spirin V."/>
            <person name="Szebenyi C."/>
            <person name="Tomsovsky M."/>
            <person name="Tulloss R.E."/>
            <person name="Uehling J."/>
            <person name="Grigoriev I.V."/>
            <person name="Vagvolgyi C."/>
            <person name="Papp T."/>
            <person name="Martin F.M."/>
            <person name="Miettinen O."/>
            <person name="Hibbett D.S."/>
            <person name="Nagy L.G."/>
        </authorList>
    </citation>
    <scope>NUCLEOTIDE SEQUENCE [LARGE SCALE GENOMIC DNA]</scope>
    <source>
        <strain evidence="1 2">CBS 962.96</strain>
    </source>
</reference>
<proteinExistence type="predicted"/>
<name>A0A4S8MLJ6_DENBC</name>
<accession>A0A4S8MLJ6</accession>
<dbReference type="Proteomes" id="UP000297245">
    <property type="component" value="Unassembled WGS sequence"/>
</dbReference>
<organism evidence="1 2">
    <name type="scientific">Dendrothele bispora (strain CBS 962.96)</name>
    <dbReference type="NCBI Taxonomy" id="1314807"/>
    <lineage>
        <taxon>Eukaryota</taxon>
        <taxon>Fungi</taxon>
        <taxon>Dikarya</taxon>
        <taxon>Basidiomycota</taxon>
        <taxon>Agaricomycotina</taxon>
        <taxon>Agaricomycetes</taxon>
        <taxon>Agaricomycetidae</taxon>
        <taxon>Agaricales</taxon>
        <taxon>Agaricales incertae sedis</taxon>
        <taxon>Dendrothele</taxon>
    </lineage>
</organism>
<gene>
    <name evidence="1" type="ORF">K435DRAFT_791484</name>
</gene>